<proteinExistence type="inferred from homology"/>
<dbReference type="InterPro" id="IPR051601">
    <property type="entry name" value="Serine_prot/Carboxylest_S33"/>
</dbReference>
<dbReference type="AlphaFoldDB" id="M5FYV6"/>
<dbReference type="Pfam" id="PF00561">
    <property type="entry name" value="Abhydrolase_1"/>
    <property type="match status" value="1"/>
</dbReference>
<dbReference type="InterPro" id="IPR000073">
    <property type="entry name" value="AB_hydrolase_1"/>
</dbReference>
<feature type="domain" description="AB hydrolase-1" evidence="3">
    <location>
        <begin position="6"/>
        <end position="68"/>
    </location>
</feature>
<name>M5FYV6_DACPD</name>
<evidence type="ECO:0000259" key="3">
    <source>
        <dbReference type="Pfam" id="PF00561"/>
    </source>
</evidence>
<dbReference type="STRING" id="1858805.M5FYV6"/>
<dbReference type="Gene3D" id="3.40.50.1820">
    <property type="entry name" value="alpha/beta hydrolase"/>
    <property type="match status" value="1"/>
</dbReference>
<dbReference type="PANTHER" id="PTHR43248:SF25">
    <property type="entry name" value="AB HYDROLASE-1 DOMAIN-CONTAINING PROTEIN-RELATED"/>
    <property type="match status" value="1"/>
</dbReference>
<keyword evidence="2" id="KW-0378">Hydrolase</keyword>
<dbReference type="HOGENOM" id="CLU_874427_0_0_1"/>
<dbReference type="GO" id="GO:0016787">
    <property type="term" value="F:hydrolase activity"/>
    <property type="evidence" value="ECO:0007669"/>
    <property type="project" value="UniProtKB-KW"/>
</dbReference>
<accession>M5FYV6</accession>
<dbReference type="Proteomes" id="UP000030653">
    <property type="component" value="Unassembled WGS sequence"/>
</dbReference>
<keyword evidence="5" id="KW-1185">Reference proteome</keyword>
<dbReference type="EMBL" id="JH795881">
    <property type="protein sequence ID" value="EJT96672.1"/>
    <property type="molecule type" value="Genomic_DNA"/>
</dbReference>
<dbReference type="GeneID" id="63689255"/>
<dbReference type="PANTHER" id="PTHR43248">
    <property type="entry name" value="2-SUCCINYL-6-HYDROXY-2,4-CYCLOHEXADIENE-1-CARBOXYLATE SYNTHASE"/>
    <property type="match status" value="1"/>
</dbReference>
<comment type="similarity">
    <text evidence="1">Belongs to the peptidase S33 family.</text>
</comment>
<dbReference type="OMA" id="ICTENHI"/>
<dbReference type="SUPFAM" id="SSF53474">
    <property type="entry name" value="alpha/beta-Hydrolases"/>
    <property type="match status" value="1"/>
</dbReference>
<organism evidence="4 5">
    <name type="scientific">Dacryopinax primogenitus (strain DJM 731)</name>
    <name type="common">Brown rot fungus</name>
    <dbReference type="NCBI Taxonomy" id="1858805"/>
    <lineage>
        <taxon>Eukaryota</taxon>
        <taxon>Fungi</taxon>
        <taxon>Dikarya</taxon>
        <taxon>Basidiomycota</taxon>
        <taxon>Agaricomycotina</taxon>
        <taxon>Dacrymycetes</taxon>
        <taxon>Dacrymycetales</taxon>
        <taxon>Dacrymycetaceae</taxon>
        <taxon>Dacryopinax</taxon>
    </lineage>
</organism>
<evidence type="ECO:0000313" key="4">
    <source>
        <dbReference type="EMBL" id="EJT96672.1"/>
    </source>
</evidence>
<sequence length="318" mass="34572">MLGAVTTAFTARDMKSILEALGEEDRGMVYWGFSYGTMVGVTFAAMFPELAHRMVLDGVSNAVSFTTDIYKHGWSDTEDTNKVWQGFLAACAEAGPEGCALAKPNSTAEELELRIKALEQELVGSPLPVPFTGLNSGVITASDITAAIFSSMYKPTLWPKLAKALADAEQGDGAALADLNGFSDTKSMSRPTSMTNNMFNRHLSTLGGVVATAGITCSDTDPETMRSKPGAEAFMDYSRELEERSITGARWAQAIAGKCRFWNVTARETYRGPWTVEDGLKKTKHRVIFLGNTADPRLRLLFRRGRCQRTSGPSPQPC</sequence>
<gene>
    <name evidence="4" type="ORF">DACRYDRAFT_25513</name>
</gene>
<evidence type="ECO:0000256" key="2">
    <source>
        <dbReference type="ARBA" id="ARBA00022801"/>
    </source>
</evidence>
<protein>
    <recommendedName>
        <fullName evidence="3">AB hydrolase-1 domain-containing protein</fullName>
    </recommendedName>
</protein>
<reference evidence="4 5" key="1">
    <citation type="journal article" date="2012" name="Science">
        <title>The Paleozoic origin of enzymatic lignin decomposition reconstructed from 31 fungal genomes.</title>
        <authorList>
            <person name="Floudas D."/>
            <person name="Binder M."/>
            <person name="Riley R."/>
            <person name="Barry K."/>
            <person name="Blanchette R.A."/>
            <person name="Henrissat B."/>
            <person name="Martinez A.T."/>
            <person name="Otillar R."/>
            <person name="Spatafora J.W."/>
            <person name="Yadav J.S."/>
            <person name="Aerts A."/>
            <person name="Benoit I."/>
            <person name="Boyd A."/>
            <person name="Carlson A."/>
            <person name="Copeland A."/>
            <person name="Coutinho P.M."/>
            <person name="de Vries R.P."/>
            <person name="Ferreira P."/>
            <person name="Findley K."/>
            <person name="Foster B."/>
            <person name="Gaskell J."/>
            <person name="Glotzer D."/>
            <person name="Gorecki P."/>
            <person name="Heitman J."/>
            <person name="Hesse C."/>
            <person name="Hori C."/>
            <person name="Igarashi K."/>
            <person name="Jurgens J.A."/>
            <person name="Kallen N."/>
            <person name="Kersten P."/>
            <person name="Kohler A."/>
            <person name="Kuees U."/>
            <person name="Kumar T.K.A."/>
            <person name="Kuo A."/>
            <person name="LaButti K."/>
            <person name="Larrondo L.F."/>
            <person name="Lindquist E."/>
            <person name="Ling A."/>
            <person name="Lombard V."/>
            <person name="Lucas S."/>
            <person name="Lundell T."/>
            <person name="Martin R."/>
            <person name="McLaughlin D.J."/>
            <person name="Morgenstern I."/>
            <person name="Morin E."/>
            <person name="Murat C."/>
            <person name="Nagy L.G."/>
            <person name="Nolan M."/>
            <person name="Ohm R.A."/>
            <person name="Patyshakuliyeva A."/>
            <person name="Rokas A."/>
            <person name="Ruiz-Duenas F.J."/>
            <person name="Sabat G."/>
            <person name="Salamov A."/>
            <person name="Samejima M."/>
            <person name="Schmutz J."/>
            <person name="Slot J.C."/>
            <person name="St John F."/>
            <person name="Stenlid J."/>
            <person name="Sun H."/>
            <person name="Sun S."/>
            <person name="Syed K."/>
            <person name="Tsang A."/>
            <person name="Wiebenga A."/>
            <person name="Young D."/>
            <person name="Pisabarro A."/>
            <person name="Eastwood D.C."/>
            <person name="Martin F."/>
            <person name="Cullen D."/>
            <person name="Grigoriev I.V."/>
            <person name="Hibbett D.S."/>
        </authorList>
    </citation>
    <scope>NUCLEOTIDE SEQUENCE [LARGE SCALE GENOMIC DNA]</scope>
    <source>
        <strain evidence="4 5">DJM-731 SS1</strain>
    </source>
</reference>
<evidence type="ECO:0000256" key="1">
    <source>
        <dbReference type="ARBA" id="ARBA00010088"/>
    </source>
</evidence>
<dbReference type="OrthoDB" id="425534at2759"/>
<dbReference type="RefSeq" id="XP_040623570.1">
    <property type="nucleotide sequence ID" value="XM_040774193.1"/>
</dbReference>
<evidence type="ECO:0000313" key="5">
    <source>
        <dbReference type="Proteomes" id="UP000030653"/>
    </source>
</evidence>
<dbReference type="InterPro" id="IPR029058">
    <property type="entry name" value="AB_hydrolase_fold"/>
</dbReference>